<dbReference type="Gene3D" id="3.40.50.1240">
    <property type="entry name" value="Phosphoglycerate mutase-like"/>
    <property type="match status" value="1"/>
</dbReference>
<dbReference type="RefSeq" id="YP_003987236.1">
    <property type="nucleotide sequence ID" value="NC_014649.1"/>
</dbReference>
<evidence type="ECO:0000313" key="3">
    <source>
        <dbReference type="EMBL" id="AKI79494.1"/>
    </source>
</evidence>
<evidence type="ECO:0000313" key="8">
    <source>
        <dbReference type="Proteomes" id="UP000274448"/>
    </source>
</evidence>
<dbReference type="Proteomes" id="UP000241474">
    <property type="component" value="Segment"/>
</dbReference>
<protein>
    <submittedName>
        <fullName evidence="2">Fructose-2,6-bisphosphatase</fullName>
    </submittedName>
    <submittedName>
        <fullName evidence="3">Putative phosphoglycerate mutase family protein</fullName>
    </submittedName>
    <submittedName>
        <fullName evidence="1">Uncharacterized phosphoglycerate mutase family protein</fullName>
    </submittedName>
</protein>
<dbReference type="SMR" id="A0A0G2Y4L5"/>
<dbReference type="OrthoDB" id="13395at10239"/>
<dbReference type="InterPro" id="IPR013078">
    <property type="entry name" value="His_Pase_superF_clade-1"/>
</dbReference>
<dbReference type="SUPFAM" id="SSF53254">
    <property type="entry name" value="Phosphoglycerate mutase-like"/>
    <property type="match status" value="1"/>
</dbReference>
<keyword evidence="5" id="KW-1185">Reference proteome</keyword>
<dbReference type="CDD" id="cd07067">
    <property type="entry name" value="HP_PGM_like"/>
    <property type="match status" value="1"/>
</dbReference>
<evidence type="ECO:0000313" key="7">
    <source>
        <dbReference type="Proteomes" id="UP000241474"/>
    </source>
</evidence>
<dbReference type="EMBL" id="HQ336222">
    <property type="protein sequence ID" value="ADO18805.1"/>
    <property type="molecule type" value="Genomic_DNA"/>
</dbReference>
<dbReference type="Proteomes" id="UP000201519">
    <property type="component" value="Segment"/>
</dbReference>
<dbReference type="GeneID" id="9925361"/>
<gene>
    <name evidence="1" type="primary">R708</name>
    <name evidence="2" type="ORF">MIMI_R708</name>
</gene>
<dbReference type="EMBL" id="KM982401">
    <property type="protein sequence ID" value="AKI79494.1"/>
    <property type="molecule type" value="Genomic_DNA"/>
</dbReference>
<reference evidence="7 8" key="3">
    <citation type="submission" date="2014-10" db="EMBL/GenBank/DDBJ databases">
        <title>Pan-genome analysis of Brazilian lineage A amoebal mimiviruses.</title>
        <authorList>
            <person name="Assis F.L."/>
            <person name="Abrahao J.S."/>
            <person name="Kroon E.G."/>
            <person name="Dornas F.P."/>
            <person name="Andrade K.R."/>
            <person name="Borato P.V.M."/>
            <person name="Pilotto M.R."/>
            <person name="Benamar S."/>
            <person name="LaScola B."/>
            <person name="Colson P."/>
        </authorList>
    </citation>
    <scope>NUCLEOTIDE SEQUENCE [LARGE SCALE GENOMIC DNA]</scope>
    <source>
        <strain evidence="4 8">Amazonia</strain>
        <strain evidence="3 7">Oyster</strain>
    </source>
</reference>
<organismHost>
    <name type="scientific">Acanthamoeba polyphaga</name>
    <name type="common">Amoeba</name>
    <dbReference type="NCBI Taxonomy" id="5757"/>
</organismHost>
<dbReference type="InterPro" id="IPR029033">
    <property type="entry name" value="His_PPase_superfam"/>
</dbReference>
<dbReference type="PANTHER" id="PTHR16469:SF27">
    <property type="entry name" value="UBIQUITIN-ASSOCIATED AND SH3 DOMAIN-CONTAINING BA-RELATED"/>
    <property type="match status" value="1"/>
</dbReference>
<evidence type="ECO:0000313" key="5">
    <source>
        <dbReference type="Proteomes" id="UP000201519"/>
    </source>
</evidence>
<reference evidence="1 5" key="2">
    <citation type="journal article" date="2011" name="Virol. J.">
        <title>Breaking the 1000-gene barrier for Mimivirus using ultra-deep genome and transcriptome sequencing.</title>
        <authorList>
            <person name="Legendre M."/>
            <person name="Santini S."/>
            <person name="Rico A."/>
            <person name="Abergel C."/>
            <person name="Claverie J.M."/>
        </authorList>
    </citation>
    <scope>NUCLEOTIDE SEQUENCE [LARGE SCALE GENOMIC DNA]</scope>
</reference>
<dbReference type="EMBL" id="JN036606">
    <property type="protein sequence ID" value="AEJ34952.1"/>
    <property type="molecule type" value="Genomic_DNA"/>
</dbReference>
<proteinExistence type="predicted"/>
<dbReference type="PANTHER" id="PTHR16469">
    <property type="entry name" value="UBIQUITIN-ASSOCIATED AND SH3 DOMAIN-CONTAINING BA-RELATED"/>
    <property type="match status" value="1"/>
</dbReference>
<evidence type="ECO:0000313" key="6">
    <source>
        <dbReference type="Proteomes" id="UP000240552"/>
    </source>
</evidence>
<evidence type="ECO:0000313" key="4">
    <source>
        <dbReference type="EMBL" id="AKI81385.1"/>
    </source>
</evidence>
<accession>A0A0G2Y4L5</accession>
<accession>E3VZW6</accession>
<organism evidence="1 5">
    <name type="scientific">Acanthamoeba polyphaga mimivirus</name>
    <name type="common">APMV</name>
    <dbReference type="NCBI Taxonomy" id="212035"/>
    <lineage>
        <taxon>Viruses</taxon>
        <taxon>Varidnaviria</taxon>
        <taxon>Bamfordvirae</taxon>
        <taxon>Nucleocytoviricota</taxon>
        <taxon>Megaviricetes</taxon>
        <taxon>Imitervirales</taxon>
        <taxon>Mimiviridae</taxon>
        <taxon>Megamimivirinae</taxon>
        <taxon>Mimivirus</taxon>
        <taxon>Mimivirus bradfordmassiliense</taxon>
    </lineage>
</organism>
<name>A0A0G2Y4L5_MIMIV</name>
<dbReference type="KEGG" id="vg:9925361"/>
<dbReference type="Proteomes" id="UP000274448">
    <property type="component" value="Segment"/>
</dbReference>
<dbReference type="EMBL" id="KM982403">
    <property type="protein sequence ID" value="AKI81385.1"/>
    <property type="molecule type" value="Genomic_DNA"/>
</dbReference>
<reference evidence="2 6" key="1">
    <citation type="journal article" date="2011" name="Proc. Natl. Acad. Sci. U.S.A.">
        <title>Mimivirus shows dramatic genome reduction after intraamoebal culture.</title>
        <authorList>
            <person name="Boyer M."/>
            <person name="Azza S."/>
            <person name="Barrassi L."/>
            <person name="Klose T."/>
            <person name="Campocasso A."/>
            <person name="Pagnier I."/>
            <person name="Fournous G."/>
            <person name="Borg A."/>
            <person name="Robert C."/>
            <person name="Zhang X."/>
            <person name="Desnues C."/>
            <person name="Henrissat B."/>
            <person name="Rossmann M.G."/>
            <person name="La Scola B."/>
            <person name="Raoult D."/>
        </authorList>
    </citation>
    <scope>NUCLEOTIDE SEQUENCE [LARGE SCALE GENOMIC DNA]</scope>
    <source>
        <strain evidence="2">M4</strain>
    </source>
</reference>
<dbReference type="Proteomes" id="UP000240552">
    <property type="component" value="Segment"/>
</dbReference>
<evidence type="ECO:0000313" key="2">
    <source>
        <dbReference type="EMBL" id="AEJ34952.1"/>
    </source>
</evidence>
<sequence length="204" mass="24090">MVRVKIIRHSERLDYTNPLYWLICFGHYWADSPLTKHGYEIAKKKGKELAESGFNPKYIYTSPYSRTMATATEIKTVFPNSHLVIEYLLAEYQPYFKHKINLYPDGIPTEFNGQETEFNYPETKSKFRERVEFIITKLIENNDEDIVIVTHGELLKVYIDYIQSIYPDLLLDSKVTPYLTTLSFEFDKKRDMIIEESVNIDFSN</sequence>
<dbReference type="Pfam" id="PF00300">
    <property type="entry name" value="His_Phos_1"/>
    <property type="match status" value="1"/>
</dbReference>
<evidence type="ECO:0000313" key="1">
    <source>
        <dbReference type="EMBL" id="ADO18805.1"/>
    </source>
</evidence>
<dbReference type="InterPro" id="IPR051710">
    <property type="entry name" value="Phosphatase_SH3-domain"/>
</dbReference>